<dbReference type="AlphaFoldDB" id="A0A1B7YFD5"/>
<gene>
    <name evidence="1" type="ORF">CH63R_06397</name>
</gene>
<comment type="caution">
    <text evidence="1">The sequence shown here is derived from an EMBL/GenBank/DDBJ whole genome shotgun (WGS) entry which is preliminary data.</text>
</comment>
<evidence type="ECO:0000313" key="1">
    <source>
        <dbReference type="EMBL" id="OBR10705.1"/>
    </source>
</evidence>
<dbReference type="Proteomes" id="UP000092177">
    <property type="component" value="Chromosome 4"/>
</dbReference>
<dbReference type="KEGG" id="chig:CH63R_06397"/>
<proteinExistence type="predicted"/>
<dbReference type="RefSeq" id="XP_018159222.1">
    <property type="nucleotide sequence ID" value="XM_018301372.1"/>
</dbReference>
<name>A0A1B7YFD5_COLHI</name>
<dbReference type="VEuPathDB" id="FungiDB:CH63R_06397"/>
<sequence>MGRAQMPHPATKIQSSSLLQPASFPNTIFFSSNQEPPSSAVEASNACRRRFSSGYDDGFIADCSERRTPVADPSPLSNVTLSNILDIIALSP</sequence>
<protein>
    <submittedName>
        <fullName evidence="1">Uncharacterized protein</fullName>
    </submittedName>
</protein>
<accession>A0A1B7YFD5</accession>
<keyword evidence="2" id="KW-1185">Reference proteome</keyword>
<dbReference type="GeneID" id="28865479"/>
<dbReference type="EMBL" id="LTAN01000004">
    <property type="protein sequence ID" value="OBR10705.1"/>
    <property type="molecule type" value="Genomic_DNA"/>
</dbReference>
<reference evidence="2" key="1">
    <citation type="journal article" date="2017" name="BMC Genomics">
        <title>Gapless genome assembly of Colletotrichum higginsianum reveals chromosome structure and association of transposable elements with secondary metabolite gene clusters.</title>
        <authorList>
            <person name="Dallery J.-F."/>
            <person name="Lapalu N."/>
            <person name="Zampounis A."/>
            <person name="Pigne S."/>
            <person name="Luyten I."/>
            <person name="Amselem J."/>
            <person name="Wittenberg A.H.J."/>
            <person name="Zhou S."/>
            <person name="de Queiroz M.V."/>
            <person name="Robin G.P."/>
            <person name="Auger A."/>
            <person name="Hainaut M."/>
            <person name="Henrissat B."/>
            <person name="Kim K.-T."/>
            <person name="Lee Y.-H."/>
            <person name="Lespinet O."/>
            <person name="Schwartz D.C."/>
            <person name="Thon M.R."/>
            <person name="O'Connell R.J."/>
        </authorList>
    </citation>
    <scope>NUCLEOTIDE SEQUENCE [LARGE SCALE GENOMIC DNA]</scope>
    <source>
        <strain evidence="2">IMI 349063</strain>
    </source>
</reference>
<evidence type="ECO:0000313" key="2">
    <source>
        <dbReference type="Proteomes" id="UP000092177"/>
    </source>
</evidence>
<organism evidence="1 2">
    <name type="scientific">Colletotrichum higginsianum (strain IMI 349063)</name>
    <name type="common">Crucifer anthracnose fungus</name>
    <dbReference type="NCBI Taxonomy" id="759273"/>
    <lineage>
        <taxon>Eukaryota</taxon>
        <taxon>Fungi</taxon>
        <taxon>Dikarya</taxon>
        <taxon>Ascomycota</taxon>
        <taxon>Pezizomycotina</taxon>
        <taxon>Sordariomycetes</taxon>
        <taxon>Hypocreomycetidae</taxon>
        <taxon>Glomerellales</taxon>
        <taxon>Glomerellaceae</taxon>
        <taxon>Colletotrichum</taxon>
        <taxon>Colletotrichum destructivum species complex</taxon>
    </lineage>
</organism>